<reference evidence="2" key="1">
    <citation type="journal article" date="2022" name="Int. J. Mol. Sci.">
        <title>Draft Genome of Tanacetum Coccineum: Genomic Comparison of Closely Related Tanacetum-Family Plants.</title>
        <authorList>
            <person name="Yamashiro T."/>
            <person name="Shiraishi A."/>
            <person name="Nakayama K."/>
            <person name="Satake H."/>
        </authorList>
    </citation>
    <scope>NUCLEOTIDE SEQUENCE</scope>
</reference>
<evidence type="ECO:0000313" key="2">
    <source>
        <dbReference type="EMBL" id="GJT99742.1"/>
    </source>
</evidence>
<protein>
    <submittedName>
        <fullName evidence="2">Uncharacterized protein</fullName>
    </submittedName>
</protein>
<feature type="region of interest" description="Disordered" evidence="1">
    <location>
        <begin position="75"/>
        <end position="99"/>
    </location>
</feature>
<sequence length="162" mass="17545">MDENAVGQGDAEYAGLDDVVGDDGQEHVDFFRPTATGVYILLDYNYPAVRDMSFQVVAAMFDKLDIKMMDVQQDVQNEEGAESRSQAHPSTPPEVVPSGQTCTTHGPAFFILICSLLSVGQKPGGIIALLDEAWFNLRSLETCIAETSLTVEGVGLFSFAMC</sequence>
<dbReference type="Proteomes" id="UP001151760">
    <property type="component" value="Unassembled WGS sequence"/>
</dbReference>
<dbReference type="EMBL" id="BQNB010020798">
    <property type="protein sequence ID" value="GJT99742.1"/>
    <property type="molecule type" value="Genomic_DNA"/>
</dbReference>
<evidence type="ECO:0000313" key="3">
    <source>
        <dbReference type="Proteomes" id="UP001151760"/>
    </source>
</evidence>
<evidence type="ECO:0000256" key="1">
    <source>
        <dbReference type="SAM" id="MobiDB-lite"/>
    </source>
</evidence>
<reference evidence="2" key="2">
    <citation type="submission" date="2022-01" db="EMBL/GenBank/DDBJ databases">
        <authorList>
            <person name="Yamashiro T."/>
            <person name="Shiraishi A."/>
            <person name="Satake H."/>
            <person name="Nakayama K."/>
        </authorList>
    </citation>
    <scope>NUCLEOTIDE SEQUENCE</scope>
</reference>
<proteinExistence type="predicted"/>
<keyword evidence="3" id="KW-1185">Reference proteome</keyword>
<comment type="caution">
    <text evidence="2">The sequence shown here is derived from an EMBL/GenBank/DDBJ whole genome shotgun (WGS) entry which is preliminary data.</text>
</comment>
<gene>
    <name evidence="2" type="ORF">Tco_1110081</name>
</gene>
<accession>A0ABQ5IK95</accession>
<name>A0ABQ5IK95_9ASTR</name>
<organism evidence="2 3">
    <name type="scientific">Tanacetum coccineum</name>
    <dbReference type="NCBI Taxonomy" id="301880"/>
    <lineage>
        <taxon>Eukaryota</taxon>
        <taxon>Viridiplantae</taxon>
        <taxon>Streptophyta</taxon>
        <taxon>Embryophyta</taxon>
        <taxon>Tracheophyta</taxon>
        <taxon>Spermatophyta</taxon>
        <taxon>Magnoliopsida</taxon>
        <taxon>eudicotyledons</taxon>
        <taxon>Gunneridae</taxon>
        <taxon>Pentapetalae</taxon>
        <taxon>asterids</taxon>
        <taxon>campanulids</taxon>
        <taxon>Asterales</taxon>
        <taxon>Asteraceae</taxon>
        <taxon>Asteroideae</taxon>
        <taxon>Anthemideae</taxon>
        <taxon>Anthemidinae</taxon>
        <taxon>Tanacetum</taxon>
    </lineage>
</organism>